<dbReference type="SUPFAM" id="SSF53822">
    <property type="entry name" value="Periplasmic binding protein-like I"/>
    <property type="match status" value="1"/>
</dbReference>
<feature type="signal peptide" evidence="4">
    <location>
        <begin position="1"/>
        <end position="23"/>
    </location>
</feature>
<sequence>MKTQLTRLALASTISIMAASAHADTQIGVSMTSFDNPFLTILLNGMKEEAANHDDLELLLEDAQLDVPRQFNQVENFIANGVDAIIVNPVDGAASPRMTQAAVDAGIPIIYANHPPAEHANMPEGSSFVGSNEIESGTMQTEAVCEMLDGTGNILVLVGALENESAIVRTRDIEEVIAKEPCTGMKIVDKQVGNWNRTQGADITANWLTTGMEFDAIIANNDEMAIGAIMSLKAAGTDMDKIVVAGIDATPDGLAALQAGDLDVTVYQNATRQGIESVKAALDMASGKEVPGNIWVPFEPVTLENISDFQ</sequence>
<comment type="similarity">
    <text evidence="2">Belongs to the bacterial solute-binding protein 2 family.</text>
</comment>
<reference evidence="6" key="1">
    <citation type="submission" date="2022-12" db="EMBL/GenBank/DDBJ databases">
        <title>Paracoccus onchidii sp. nov., isolated from a marine invertebrate from the South China Sea.</title>
        <authorList>
            <person name="Xu S."/>
            <person name="Liu Z."/>
            <person name="Xu Y."/>
        </authorList>
    </citation>
    <scope>NUCLEOTIDE SEQUENCE</scope>
    <source>
        <strain evidence="6">Z330</strain>
    </source>
</reference>
<evidence type="ECO:0000256" key="2">
    <source>
        <dbReference type="ARBA" id="ARBA00007639"/>
    </source>
</evidence>
<name>A0ABT4ZCB5_9RHOB</name>
<dbReference type="Gene3D" id="3.40.50.2300">
    <property type="match status" value="2"/>
</dbReference>
<dbReference type="InterPro" id="IPR028082">
    <property type="entry name" value="Peripla_BP_I"/>
</dbReference>
<dbReference type="Pfam" id="PF13407">
    <property type="entry name" value="Peripla_BP_4"/>
    <property type="match status" value="1"/>
</dbReference>
<dbReference type="PANTHER" id="PTHR46847">
    <property type="entry name" value="D-ALLOSE-BINDING PERIPLASMIC PROTEIN-RELATED"/>
    <property type="match status" value="1"/>
</dbReference>
<comment type="subcellular location">
    <subcellularLocation>
        <location evidence="1">Cell envelope</location>
    </subcellularLocation>
</comment>
<dbReference type="PANTHER" id="PTHR46847:SF1">
    <property type="entry name" value="D-ALLOSE-BINDING PERIPLASMIC PROTEIN-RELATED"/>
    <property type="match status" value="1"/>
</dbReference>
<dbReference type="CDD" id="cd06301">
    <property type="entry name" value="PBP1_rhizopine_binding-like"/>
    <property type="match status" value="1"/>
</dbReference>
<evidence type="ECO:0000256" key="3">
    <source>
        <dbReference type="ARBA" id="ARBA00022729"/>
    </source>
</evidence>
<keyword evidence="7" id="KW-1185">Reference proteome</keyword>
<proteinExistence type="inferred from homology"/>
<evidence type="ECO:0000259" key="5">
    <source>
        <dbReference type="Pfam" id="PF13407"/>
    </source>
</evidence>
<evidence type="ECO:0000313" key="7">
    <source>
        <dbReference type="Proteomes" id="UP001165641"/>
    </source>
</evidence>
<comment type="caution">
    <text evidence="6">The sequence shown here is derived from an EMBL/GenBank/DDBJ whole genome shotgun (WGS) entry which is preliminary data.</text>
</comment>
<gene>
    <name evidence="6" type="ORF">PAF17_05755</name>
</gene>
<accession>A0ABT4ZCB5</accession>
<dbReference type="EMBL" id="JAQBIE010000005">
    <property type="protein sequence ID" value="MDB6177010.1"/>
    <property type="molecule type" value="Genomic_DNA"/>
</dbReference>
<evidence type="ECO:0000256" key="1">
    <source>
        <dbReference type="ARBA" id="ARBA00004196"/>
    </source>
</evidence>
<dbReference type="InterPro" id="IPR025997">
    <property type="entry name" value="SBP_2_dom"/>
</dbReference>
<keyword evidence="3 4" id="KW-0732">Signal</keyword>
<dbReference type="RefSeq" id="WP_271888135.1">
    <property type="nucleotide sequence ID" value="NZ_JAQBIE010000005.1"/>
</dbReference>
<evidence type="ECO:0000256" key="4">
    <source>
        <dbReference type="SAM" id="SignalP"/>
    </source>
</evidence>
<dbReference type="Proteomes" id="UP001165641">
    <property type="component" value="Unassembled WGS sequence"/>
</dbReference>
<evidence type="ECO:0000313" key="6">
    <source>
        <dbReference type="EMBL" id="MDB6177010.1"/>
    </source>
</evidence>
<feature type="domain" description="Periplasmic binding protein" evidence="5">
    <location>
        <begin position="27"/>
        <end position="289"/>
    </location>
</feature>
<protein>
    <submittedName>
        <fullName evidence="6">Sugar ABC transporter substrate-binding protein</fullName>
    </submittedName>
</protein>
<feature type="chain" id="PRO_5046507789" evidence="4">
    <location>
        <begin position="24"/>
        <end position="310"/>
    </location>
</feature>
<organism evidence="6 7">
    <name type="scientific">Paracoccus onchidii</name>
    <dbReference type="NCBI Taxonomy" id="3017813"/>
    <lineage>
        <taxon>Bacteria</taxon>
        <taxon>Pseudomonadati</taxon>
        <taxon>Pseudomonadota</taxon>
        <taxon>Alphaproteobacteria</taxon>
        <taxon>Rhodobacterales</taxon>
        <taxon>Paracoccaceae</taxon>
        <taxon>Paracoccus</taxon>
    </lineage>
</organism>